<dbReference type="Pfam" id="PF00535">
    <property type="entry name" value="Glycos_transf_2"/>
    <property type="match status" value="1"/>
</dbReference>
<evidence type="ECO:0000259" key="2">
    <source>
        <dbReference type="Pfam" id="PF00535"/>
    </source>
</evidence>
<dbReference type="CDD" id="cd04186">
    <property type="entry name" value="GT_2_like_c"/>
    <property type="match status" value="1"/>
</dbReference>
<name>A0ABW5RAL1_9BACL</name>
<gene>
    <name evidence="4" type="ORF">ACFSUC_10435</name>
</gene>
<sequence length="1188" mass="139364">MKKAICILGMHRSGTSMLMRILHLLGLEIGRDEDIVSYGEDNPEGFWEHRGIVEIHEKILQEMNRGWDSIAPMQQDWLRKPSIIEYKKELVELVKKEFSDAIVWGWKDPRTCILLPLWQEIFEILDIDVSYVISLRNPLDVANSLHKRNEINKEYGIALWYYYMMNVLEYTKGCRNKPVEYDALIENTESTIKELADFIGLNYDEDRVTKIINSIKPSLRHSKSSYNELLLYTDERVASFYKNTKDMLEGNSSETYCIDSYNFYTRLFQLEKLEKRSALNEQIMTELEQLSEESKLKETELLQIKTESQSLQIKLENAKNEIKDKDIEISNIKKEISKKNEDLVRIKTEMENKQSEIAEAGEELDKVRAELETNEEEIRDAKNEILKKNMELKKIKKETNHKSEELEKIVTSIEQTYEVIDNLKGSNTNITMQYEDLLKQMNFIEETVKRALAQLINLSRTKLFKLVHLNYRIKHQVFKGDMNEKKGFFKWLLKRRNKNIYIQEHRFNPLYQIIDILEECNHFNNKKDISKYITNETDQIPKLQTIEPFSDNQIVYPSSQSVDLKGRYEKYDVILLSIINYDFRYQRPQHLANAFAQDGHRVFYFNANFHTQEQIEKSNDQFLKIFNISSDEYKNIYELNPLSSIDVYDQIERIVIEHAIRDCIVVVEYPNWVIGAKLLKEKYGFKIVTDYLDDFTGFKDTTNKQLSNNSVELLNISDSIIASSDYLAEKAGEFNNCVQIVRNGTEYEFFHKSFRRKSYAQKKKVVGYYGAVAHWFDFDKVEYLARNLSDVEIVIIGNVTEGYDRLSQHSNIKLLGEKPYKQLPKYLDSFDVCLIPFDTSTSLIKATNPVKFYEYLSAKKKVVATEIPELMPYKDKYVYLSNKNEEFLEYVSMCLEGRDSLASDIDCAEFAKENDWEHRGKLFLEYSTKAFPKVSIVVLAFNQLEYTKQCIDSILNKTAYPNYELIIVDNNSQDHTKEYLKQIEQQHSKVKVILNNSNYGFAGGNNIGLKHADGDYYILLNNDTVVTRGWITGLLKHFDNNPALGLVGPVTNSIGNEAMINTDYYSIEEMDEFAYRYTAQHMGQLYDHIKALAMYCLVIPKKVFEHIGFLDENYKVGMFEDDDYSFAALNYGYEIACAEDVFIHHFGSVSFDKLENKEYRKIFEDNKQYFEEKWKTTWVPHKYRDGIQ</sequence>
<dbReference type="Pfam" id="PF00685">
    <property type="entry name" value="Sulfotransfer_1"/>
    <property type="match status" value="1"/>
</dbReference>
<dbReference type="PANTHER" id="PTHR43179:SF7">
    <property type="entry name" value="RHAMNOSYLTRANSFERASE WBBL"/>
    <property type="match status" value="1"/>
</dbReference>
<dbReference type="Gene3D" id="3.40.50.300">
    <property type="entry name" value="P-loop containing nucleotide triphosphate hydrolases"/>
    <property type="match status" value="1"/>
</dbReference>
<evidence type="ECO:0000259" key="3">
    <source>
        <dbReference type="Pfam" id="PF00685"/>
    </source>
</evidence>
<organism evidence="4 5">
    <name type="scientific">Marinicrinis sediminis</name>
    <dbReference type="NCBI Taxonomy" id="1652465"/>
    <lineage>
        <taxon>Bacteria</taxon>
        <taxon>Bacillati</taxon>
        <taxon>Bacillota</taxon>
        <taxon>Bacilli</taxon>
        <taxon>Bacillales</taxon>
        <taxon>Paenibacillaceae</taxon>
    </lineage>
</organism>
<evidence type="ECO:0000313" key="5">
    <source>
        <dbReference type="Proteomes" id="UP001597497"/>
    </source>
</evidence>
<accession>A0ABW5RAL1</accession>
<dbReference type="Proteomes" id="UP001597497">
    <property type="component" value="Unassembled WGS sequence"/>
</dbReference>
<dbReference type="Gene3D" id="3.90.550.10">
    <property type="entry name" value="Spore Coat Polysaccharide Biosynthesis Protein SpsA, Chain A"/>
    <property type="match status" value="1"/>
</dbReference>
<reference evidence="5" key="1">
    <citation type="journal article" date="2019" name="Int. J. Syst. Evol. Microbiol.">
        <title>The Global Catalogue of Microorganisms (GCM) 10K type strain sequencing project: providing services to taxonomists for standard genome sequencing and annotation.</title>
        <authorList>
            <consortium name="The Broad Institute Genomics Platform"/>
            <consortium name="The Broad Institute Genome Sequencing Center for Infectious Disease"/>
            <person name="Wu L."/>
            <person name="Ma J."/>
        </authorList>
    </citation>
    <scope>NUCLEOTIDE SEQUENCE [LARGE SCALE GENOMIC DNA]</scope>
    <source>
        <strain evidence="5">KCTC 33676</strain>
    </source>
</reference>
<dbReference type="InterPro" id="IPR000863">
    <property type="entry name" value="Sulfotransferase_dom"/>
</dbReference>
<dbReference type="SUPFAM" id="SSF52540">
    <property type="entry name" value="P-loop containing nucleoside triphosphate hydrolases"/>
    <property type="match status" value="1"/>
</dbReference>
<dbReference type="InterPro" id="IPR001173">
    <property type="entry name" value="Glyco_trans_2-like"/>
</dbReference>
<dbReference type="InterPro" id="IPR027417">
    <property type="entry name" value="P-loop_NTPase"/>
</dbReference>
<dbReference type="EC" id="2.4.-.-" evidence="4"/>
<dbReference type="SUPFAM" id="SSF53448">
    <property type="entry name" value="Nucleotide-diphospho-sugar transferases"/>
    <property type="match status" value="1"/>
</dbReference>
<feature type="domain" description="Glycosyltransferase 2-like" evidence="2">
    <location>
        <begin position="935"/>
        <end position="1107"/>
    </location>
</feature>
<proteinExistence type="predicted"/>
<dbReference type="EMBL" id="JBHUMM010000023">
    <property type="protein sequence ID" value="MFD2672022.1"/>
    <property type="molecule type" value="Genomic_DNA"/>
</dbReference>
<dbReference type="GO" id="GO:0016757">
    <property type="term" value="F:glycosyltransferase activity"/>
    <property type="evidence" value="ECO:0007669"/>
    <property type="project" value="UniProtKB-KW"/>
</dbReference>
<keyword evidence="5" id="KW-1185">Reference proteome</keyword>
<dbReference type="InterPro" id="IPR029044">
    <property type="entry name" value="Nucleotide-diphossugar_trans"/>
</dbReference>
<dbReference type="SUPFAM" id="SSF53756">
    <property type="entry name" value="UDP-Glycosyltransferase/glycogen phosphorylase"/>
    <property type="match status" value="1"/>
</dbReference>
<comment type="caution">
    <text evidence="4">The sequence shown here is derived from an EMBL/GenBank/DDBJ whole genome shotgun (WGS) entry which is preliminary data.</text>
</comment>
<dbReference type="PANTHER" id="PTHR43179">
    <property type="entry name" value="RHAMNOSYLTRANSFERASE WBBL"/>
    <property type="match status" value="1"/>
</dbReference>
<dbReference type="Gene3D" id="3.40.50.2000">
    <property type="entry name" value="Glycogen Phosphorylase B"/>
    <property type="match status" value="2"/>
</dbReference>
<feature type="coiled-coil region" evidence="1">
    <location>
        <begin position="270"/>
        <end position="409"/>
    </location>
</feature>
<feature type="domain" description="Sulfotransferase" evidence="3">
    <location>
        <begin position="4"/>
        <end position="215"/>
    </location>
</feature>
<evidence type="ECO:0000256" key="1">
    <source>
        <dbReference type="SAM" id="Coils"/>
    </source>
</evidence>
<keyword evidence="1" id="KW-0175">Coiled coil</keyword>
<keyword evidence="4" id="KW-0328">Glycosyltransferase</keyword>
<keyword evidence="4" id="KW-0808">Transferase</keyword>
<dbReference type="Gene3D" id="1.10.287.1490">
    <property type="match status" value="1"/>
</dbReference>
<dbReference type="RefSeq" id="WP_379929508.1">
    <property type="nucleotide sequence ID" value="NZ_JBHUMM010000023.1"/>
</dbReference>
<evidence type="ECO:0000313" key="4">
    <source>
        <dbReference type="EMBL" id="MFD2672022.1"/>
    </source>
</evidence>
<protein>
    <submittedName>
        <fullName evidence="4">Glycosyltransferase</fullName>
        <ecNumber evidence="4">2.4.-.-</ecNumber>
    </submittedName>
</protein>